<dbReference type="Proteomes" id="UP001161757">
    <property type="component" value="Unassembled WGS sequence"/>
</dbReference>
<reference evidence="2" key="1">
    <citation type="submission" date="2023-01" db="EMBL/GenBank/DDBJ databases">
        <title>Exophiala dermititidis isolated from Cystic Fibrosis Patient.</title>
        <authorList>
            <person name="Kurbessoian T."/>
            <person name="Crocker A."/>
            <person name="Murante D."/>
            <person name="Hogan D.A."/>
            <person name="Stajich J.E."/>
        </authorList>
    </citation>
    <scope>NUCLEOTIDE SEQUENCE</scope>
    <source>
        <strain evidence="2">Ex8</strain>
    </source>
</reference>
<dbReference type="EMBL" id="JAJGCB010000003">
    <property type="protein sequence ID" value="KAJ8994092.1"/>
    <property type="molecule type" value="Genomic_DNA"/>
</dbReference>
<feature type="region of interest" description="Disordered" evidence="1">
    <location>
        <begin position="70"/>
        <end position="104"/>
    </location>
</feature>
<dbReference type="AlphaFoldDB" id="A0AAN6F245"/>
<feature type="compositionally biased region" description="Basic and acidic residues" evidence="1">
    <location>
        <begin position="94"/>
        <end position="104"/>
    </location>
</feature>
<gene>
    <name evidence="2" type="ORF">HRR80_002587</name>
</gene>
<evidence type="ECO:0000313" key="2">
    <source>
        <dbReference type="EMBL" id="KAJ8994092.1"/>
    </source>
</evidence>
<protein>
    <submittedName>
        <fullName evidence="2">Uncharacterized protein</fullName>
    </submittedName>
</protein>
<organism evidence="2 3">
    <name type="scientific">Exophiala dermatitidis</name>
    <name type="common">Black yeast-like fungus</name>
    <name type="synonym">Wangiella dermatitidis</name>
    <dbReference type="NCBI Taxonomy" id="5970"/>
    <lineage>
        <taxon>Eukaryota</taxon>
        <taxon>Fungi</taxon>
        <taxon>Dikarya</taxon>
        <taxon>Ascomycota</taxon>
        <taxon>Pezizomycotina</taxon>
        <taxon>Eurotiomycetes</taxon>
        <taxon>Chaetothyriomycetidae</taxon>
        <taxon>Chaetothyriales</taxon>
        <taxon>Herpotrichiellaceae</taxon>
        <taxon>Exophiala</taxon>
    </lineage>
</organism>
<proteinExistence type="predicted"/>
<comment type="caution">
    <text evidence="2">The sequence shown here is derived from an EMBL/GenBank/DDBJ whole genome shotgun (WGS) entry which is preliminary data.</text>
</comment>
<evidence type="ECO:0000313" key="3">
    <source>
        <dbReference type="Proteomes" id="UP001161757"/>
    </source>
</evidence>
<accession>A0AAN6F245</accession>
<evidence type="ECO:0000256" key="1">
    <source>
        <dbReference type="SAM" id="MobiDB-lite"/>
    </source>
</evidence>
<sequence>MLVGERVTTGKSGGVLLYFSTTATYSIGSTALLTPGLPTRWEKLPESKVGHKSFFPVAVLFFLIKADVTGGQGRERAVGSPRVEAGKVSPASRCQDHSRRFEAE</sequence>
<name>A0AAN6F245_EXODE</name>